<reference evidence="1" key="1">
    <citation type="submission" date="2023-03" db="EMBL/GenBank/DDBJ databases">
        <title>Massive genome expansion in bonnet fungi (Mycena s.s.) driven by repeated elements and novel gene families across ecological guilds.</title>
        <authorList>
            <consortium name="Lawrence Berkeley National Laboratory"/>
            <person name="Harder C.B."/>
            <person name="Miyauchi S."/>
            <person name="Viragh M."/>
            <person name="Kuo A."/>
            <person name="Thoen E."/>
            <person name="Andreopoulos B."/>
            <person name="Lu D."/>
            <person name="Skrede I."/>
            <person name="Drula E."/>
            <person name="Henrissat B."/>
            <person name="Morin E."/>
            <person name="Kohler A."/>
            <person name="Barry K."/>
            <person name="LaButti K."/>
            <person name="Morin E."/>
            <person name="Salamov A."/>
            <person name="Lipzen A."/>
            <person name="Mereny Z."/>
            <person name="Hegedus B."/>
            <person name="Baldrian P."/>
            <person name="Stursova M."/>
            <person name="Weitz H."/>
            <person name="Taylor A."/>
            <person name="Grigoriev I.V."/>
            <person name="Nagy L.G."/>
            <person name="Martin F."/>
            <person name="Kauserud H."/>
        </authorList>
    </citation>
    <scope>NUCLEOTIDE SEQUENCE</scope>
    <source>
        <strain evidence="1">CBHHK200</strain>
    </source>
</reference>
<comment type="caution">
    <text evidence="1">The sequence shown here is derived from an EMBL/GenBank/DDBJ whole genome shotgun (WGS) entry which is preliminary data.</text>
</comment>
<organism evidence="1 2">
    <name type="scientific">Mycena alexandri</name>
    <dbReference type="NCBI Taxonomy" id="1745969"/>
    <lineage>
        <taxon>Eukaryota</taxon>
        <taxon>Fungi</taxon>
        <taxon>Dikarya</taxon>
        <taxon>Basidiomycota</taxon>
        <taxon>Agaricomycotina</taxon>
        <taxon>Agaricomycetes</taxon>
        <taxon>Agaricomycetidae</taxon>
        <taxon>Agaricales</taxon>
        <taxon>Marasmiineae</taxon>
        <taxon>Mycenaceae</taxon>
        <taxon>Mycena</taxon>
    </lineage>
</organism>
<evidence type="ECO:0000313" key="2">
    <source>
        <dbReference type="Proteomes" id="UP001218188"/>
    </source>
</evidence>
<sequence length="217" mass="24795">LIVALLRLGKKYDCPVFRKDCIRRVKMEFPTTSLAEYDKISGSWDFIQGTDDTSLHLLSLAREIGLHSILPLLYNAILVNHLPTLLDSKDARLSSLDRSVCLLGYLNLLKLQSTTTLDWLNVDVENPHIPSTTCSHPDKCVAVVKKIVFTLSKKQPQRLFILSRVFFRQKQWEDLLCASCYDKADKIKDVGRAICWEQLPAAFGLPDWEELKSLDFE</sequence>
<protein>
    <submittedName>
        <fullName evidence="1">Uncharacterized protein</fullName>
    </submittedName>
</protein>
<dbReference type="EMBL" id="JARJCM010000035">
    <property type="protein sequence ID" value="KAJ7037837.1"/>
    <property type="molecule type" value="Genomic_DNA"/>
</dbReference>
<proteinExistence type="predicted"/>
<dbReference type="Proteomes" id="UP001218188">
    <property type="component" value="Unassembled WGS sequence"/>
</dbReference>
<evidence type="ECO:0000313" key="1">
    <source>
        <dbReference type="EMBL" id="KAJ7037837.1"/>
    </source>
</evidence>
<gene>
    <name evidence="1" type="ORF">C8F04DRAFT_952320</name>
</gene>
<keyword evidence="2" id="KW-1185">Reference proteome</keyword>
<accession>A0AAD6X5X6</accession>
<name>A0AAD6X5X6_9AGAR</name>
<dbReference type="AlphaFoldDB" id="A0AAD6X5X6"/>
<feature type="non-terminal residue" evidence="1">
    <location>
        <position position="1"/>
    </location>
</feature>